<protein>
    <submittedName>
        <fullName evidence="1">Nuclear transport factor 2 family protein</fullName>
    </submittedName>
</protein>
<evidence type="ECO:0000313" key="2">
    <source>
        <dbReference type="Proteomes" id="UP000616151"/>
    </source>
</evidence>
<dbReference type="Proteomes" id="UP000616151">
    <property type="component" value="Unassembled WGS sequence"/>
</dbReference>
<sequence length="123" mass="13189">MSRLSLETVEDGVRRYITGVAKQDKAMLAALFAPTAHITGIDEGKPISVPRDRWIEVVCAPDKAGAGAPDYRISSVTIMETVACAFVETVYGGFRYCDALSFVASGSGIQVSGKTFHQYPKAV</sequence>
<keyword evidence="2" id="KW-1185">Reference proteome</keyword>
<dbReference type="EMBL" id="JAENHL010000006">
    <property type="protein sequence ID" value="MBK1866824.1"/>
    <property type="molecule type" value="Genomic_DNA"/>
</dbReference>
<gene>
    <name evidence="1" type="ORF">JHL16_10705</name>
</gene>
<name>A0ACC5R2E0_9HYPH</name>
<evidence type="ECO:0000313" key="1">
    <source>
        <dbReference type="EMBL" id="MBK1866824.1"/>
    </source>
</evidence>
<accession>A0ACC5R2E0</accession>
<comment type="caution">
    <text evidence="1">The sequence shown here is derived from an EMBL/GenBank/DDBJ whole genome shotgun (WGS) entry which is preliminary data.</text>
</comment>
<proteinExistence type="predicted"/>
<organism evidence="1 2">
    <name type="scientific">Taklimakanibacter albus</name>
    <dbReference type="NCBI Taxonomy" id="2800327"/>
    <lineage>
        <taxon>Bacteria</taxon>
        <taxon>Pseudomonadati</taxon>
        <taxon>Pseudomonadota</taxon>
        <taxon>Alphaproteobacteria</taxon>
        <taxon>Hyphomicrobiales</taxon>
        <taxon>Aestuariivirgaceae</taxon>
        <taxon>Taklimakanibacter</taxon>
    </lineage>
</organism>
<reference evidence="1" key="1">
    <citation type="submission" date="2021-01" db="EMBL/GenBank/DDBJ databases">
        <authorList>
            <person name="Sun Q."/>
        </authorList>
    </citation>
    <scope>NUCLEOTIDE SEQUENCE</scope>
    <source>
        <strain evidence="1">YIM B02566</strain>
    </source>
</reference>